<dbReference type="Proteomes" id="UP001164020">
    <property type="component" value="Chromosome"/>
</dbReference>
<dbReference type="InterPro" id="IPR011929">
    <property type="entry name" value="Phage_pept_NlpC/P60"/>
</dbReference>
<sequence length="141" mass="15502">MEKPALALEIAKNWLGTPYRHQGSAKGVGCDCLGLIRGIWRELHGAEPEEPAAYATTWSLRAGPDRLMVAAERHLWPIDVLHAVPGDVLLFRWRTSAPATHCAVVDEGGRIIHAYQGASVVSTALPRGWRLRIAGAYRFPE</sequence>
<feature type="domain" description="NlpC/P60" evidence="5">
    <location>
        <begin position="1"/>
        <end position="140"/>
    </location>
</feature>
<keyword evidence="7" id="KW-1185">Reference proteome</keyword>
<accession>A0ABY7BYW4</accession>
<organism evidence="6 7">
    <name type="scientific">Jiella pelagia</name>
    <dbReference type="NCBI Taxonomy" id="2986949"/>
    <lineage>
        <taxon>Bacteria</taxon>
        <taxon>Pseudomonadati</taxon>
        <taxon>Pseudomonadota</taxon>
        <taxon>Alphaproteobacteria</taxon>
        <taxon>Hyphomicrobiales</taxon>
        <taxon>Aurantimonadaceae</taxon>
        <taxon>Jiella</taxon>
    </lineage>
</organism>
<dbReference type="Pfam" id="PF00877">
    <property type="entry name" value="NLPC_P60"/>
    <property type="match status" value="1"/>
</dbReference>
<reference evidence="6" key="1">
    <citation type="submission" date="2022-12" db="EMBL/GenBank/DDBJ databases">
        <title>Jiella pelagia sp. nov., isolated from phosphonate enriched culture of Northwest Pacific surface seawater.</title>
        <authorList>
            <person name="Shin D.Y."/>
            <person name="Hwang C.Y."/>
        </authorList>
    </citation>
    <scope>NUCLEOTIDE SEQUENCE</scope>
    <source>
        <strain evidence="6">HL-NP1</strain>
    </source>
</reference>
<dbReference type="InterPro" id="IPR038765">
    <property type="entry name" value="Papain-like_cys_pep_sf"/>
</dbReference>
<evidence type="ECO:0000256" key="2">
    <source>
        <dbReference type="ARBA" id="ARBA00022670"/>
    </source>
</evidence>
<evidence type="ECO:0000313" key="7">
    <source>
        <dbReference type="Proteomes" id="UP001164020"/>
    </source>
</evidence>
<dbReference type="EMBL" id="CP114029">
    <property type="protein sequence ID" value="WAP67969.1"/>
    <property type="molecule type" value="Genomic_DNA"/>
</dbReference>
<dbReference type="NCBIfam" id="TIGR02219">
    <property type="entry name" value="phage_NlpC_fam"/>
    <property type="match status" value="1"/>
</dbReference>
<name>A0ABY7BYW4_9HYPH</name>
<evidence type="ECO:0000313" key="6">
    <source>
        <dbReference type="EMBL" id="WAP67969.1"/>
    </source>
</evidence>
<dbReference type="PROSITE" id="PS51935">
    <property type="entry name" value="NLPC_P60"/>
    <property type="match status" value="1"/>
</dbReference>
<keyword evidence="4" id="KW-0788">Thiol protease</keyword>
<proteinExistence type="inferred from homology"/>
<evidence type="ECO:0000256" key="3">
    <source>
        <dbReference type="ARBA" id="ARBA00022801"/>
    </source>
</evidence>
<evidence type="ECO:0000256" key="1">
    <source>
        <dbReference type="ARBA" id="ARBA00007074"/>
    </source>
</evidence>
<dbReference type="SUPFAM" id="SSF54001">
    <property type="entry name" value="Cysteine proteinases"/>
    <property type="match status" value="1"/>
</dbReference>
<dbReference type="Gene3D" id="3.90.1720.10">
    <property type="entry name" value="endopeptidase domain like (from Nostoc punctiforme)"/>
    <property type="match status" value="1"/>
</dbReference>
<protein>
    <submittedName>
        <fullName evidence="6">NlpC/P60 family protein</fullName>
    </submittedName>
</protein>
<gene>
    <name evidence="6" type="ORF">OH818_21450</name>
</gene>
<evidence type="ECO:0000259" key="5">
    <source>
        <dbReference type="PROSITE" id="PS51935"/>
    </source>
</evidence>
<evidence type="ECO:0000256" key="4">
    <source>
        <dbReference type="ARBA" id="ARBA00022807"/>
    </source>
</evidence>
<dbReference type="InterPro" id="IPR000064">
    <property type="entry name" value="NLP_P60_dom"/>
</dbReference>
<keyword evidence="3" id="KW-0378">Hydrolase</keyword>
<comment type="similarity">
    <text evidence="1">Belongs to the peptidase C40 family.</text>
</comment>
<keyword evidence="2" id="KW-0645">Protease</keyword>